<dbReference type="AlphaFoldDB" id="A0A7X2XHL9"/>
<dbReference type="OrthoDB" id="3035739at2"/>
<organism evidence="1 4">
    <name type="scientific">Phascolarctobacterium faecium</name>
    <dbReference type="NCBI Taxonomy" id="33025"/>
    <lineage>
        <taxon>Bacteria</taxon>
        <taxon>Bacillati</taxon>
        <taxon>Bacillota</taxon>
        <taxon>Negativicutes</taxon>
        <taxon>Acidaminococcales</taxon>
        <taxon>Acidaminococcaceae</taxon>
        <taxon>Phascolarctobacterium</taxon>
    </lineage>
</organism>
<proteinExistence type="predicted"/>
<name>A0A7X2XHL9_9FIRM</name>
<accession>A0A7X2XHL9</accession>
<dbReference type="RefSeq" id="WP_113078077.1">
    <property type="nucleotide sequence ID" value="NZ_CALXOS010000009.1"/>
</dbReference>
<comment type="caution">
    <text evidence="1">The sequence shown here is derived from an EMBL/GenBank/DDBJ whole genome shotgun (WGS) entry which is preliminary data.</text>
</comment>
<reference evidence="3 4" key="1">
    <citation type="journal article" date="2019" name="Nat. Med.">
        <title>A library of human gut bacterial isolates paired with longitudinal multiomics data enables mechanistic microbiome research.</title>
        <authorList>
            <person name="Poyet M."/>
            <person name="Groussin M."/>
            <person name="Gibbons S.M."/>
            <person name="Avila-Pacheco J."/>
            <person name="Jiang X."/>
            <person name="Kearney S.M."/>
            <person name="Perrotta A.R."/>
            <person name="Berdy B."/>
            <person name="Zhao S."/>
            <person name="Lieberman T.D."/>
            <person name="Swanson P.K."/>
            <person name="Smith M."/>
            <person name="Roesemann S."/>
            <person name="Alexander J.E."/>
            <person name="Rich S.A."/>
            <person name="Livny J."/>
            <person name="Vlamakis H."/>
            <person name="Clish C."/>
            <person name="Bullock K."/>
            <person name="Deik A."/>
            <person name="Scott J."/>
            <person name="Pierce K.A."/>
            <person name="Xavier R.J."/>
            <person name="Alm E.J."/>
        </authorList>
    </citation>
    <scope>NUCLEOTIDE SEQUENCE [LARGE SCALE GENOMIC DNA]</scope>
    <source>
        <strain evidence="1 4">BIOML-A13</strain>
        <strain evidence="2 3">BIOML-A3</strain>
    </source>
</reference>
<sequence>MEKRKASEIMQVEFICPKCGKHLAWAVRTASMSCPGCGKWVTDKNRKQTPADALMPIDSDQLVLF</sequence>
<dbReference type="Proteomes" id="UP000484547">
    <property type="component" value="Unassembled WGS sequence"/>
</dbReference>
<dbReference type="Gene3D" id="2.20.28.30">
    <property type="entry name" value="RNA polymerase ii, chain L"/>
    <property type="match status" value="1"/>
</dbReference>
<evidence type="ECO:0000313" key="4">
    <source>
        <dbReference type="Proteomes" id="UP000484547"/>
    </source>
</evidence>
<protein>
    <submittedName>
        <fullName evidence="1">Uncharacterized protein</fullName>
    </submittedName>
</protein>
<evidence type="ECO:0000313" key="3">
    <source>
        <dbReference type="Proteomes" id="UP000443070"/>
    </source>
</evidence>
<dbReference type="Proteomes" id="UP000443070">
    <property type="component" value="Unassembled WGS sequence"/>
</dbReference>
<dbReference type="EMBL" id="WNBW01000009">
    <property type="protein sequence ID" value="MTU04602.1"/>
    <property type="molecule type" value="Genomic_DNA"/>
</dbReference>
<dbReference type="InterPro" id="IPR029040">
    <property type="entry name" value="RPABC4/Spt4"/>
</dbReference>
<gene>
    <name evidence="1" type="ORF">GMD11_10060</name>
    <name evidence="2" type="ORF">GMD18_09345</name>
</gene>
<dbReference type="EMBL" id="WNBM01000009">
    <property type="protein sequence ID" value="MTT76605.1"/>
    <property type="molecule type" value="Genomic_DNA"/>
</dbReference>
<evidence type="ECO:0000313" key="2">
    <source>
        <dbReference type="EMBL" id="MTU04602.1"/>
    </source>
</evidence>
<evidence type="ECO:0000313" key="1">
    <source>
        <dbReference type="EMBL" id="MTT76605.1"/>
    </source>
</evidence>
<keyword evidence="3" id="KW-1185">Reference proteome</keyword>
<dbReference type="SUPFAM" id="SSF63393">
    <property type="entry name" value="RNA polymerase subunits"/>
    <property type="match status" value="1"/>
</dbReference>